<reference evidence="1" key="1">
    <citation type="submission" date="2018-05" db="EMBL/GenBank/DDBJ databases">
        <title>Draft genome of Mucuna pruriens seed.</title>
        <authorList>
            <person name="Nnadi N.E."/>
            <person name="Vos R."/>
            <person name="Hasami M.H."/>
            <person name="Devisetty U.K."/>
            <person name="Aguiy J.C."/>
        </authorList>
    </citation>
    <scope>NUCLEOTIDE SEQUENCE [LARGE SCALE GENOMIC DNA]</scope>
    <source>
        <strain evidence="1">JCA_2017</strain>
    </source>
</reference>
<dbReference type="OrthoDB" id="999762at2759"/>
<sequence>MDKKGEQYDKIANKGEKEVIFKEGDLMWVGLAKNTVATTGDRRKLRPFSPMNPLHVSVLPVNNTRQCPMGPTVFRVKKEVAAAGNQRLEDSIEKLTSLVRQKAAGQYHNRLSVQECSMCSSVGHLTKVCPILYDTEPQ</sequence>
<comment type="caution">
    <text evidence="1">The sequence shown here is derived from an EMBL/GenBank/DDBJ whole genome shotgun (WGS) entry which is preliminary data.</text>
</comment>
<keyword evidence="2" id="KW-1185">Reference proteome</keyword>
<dbReference type="AlphaFoldDB" id="A0A371GGR9"/>
<feature type="non-terminal residue" evidence="1">
    <location>
        <position position="1"/>
    </location>
</feature>
<name>A0A371GGR9_MUCPR</name>
<organism evidence="1 2">
    <name type="scientific">Mucuna pruriens</name>
    <name type="common">Velvet bean</name>
    <name type="synonym">Dolichos pruriens</name>
    <dbReference type="NCBI Taxonomy" id="157652"/>
    <lineage>
        <taxon>Eukaryota</taxon>
        <taxon>Viridiplantae</taxon>
        <taxon>Streptophyta</taxon>
        <taxon>Embryophyta</taxon>
        <taxon>Tracheophyta</taxon>
        <taxon>Spermatophyta</taxon>
        <taxon>Magnoliopsida</taxon>
        <taxon>eudicotyledons</taxon>
        <taxon>Gunneridae</taxon>
        <taxon>Pentapetalae</taxon>
        <taxon>rosids</taxon>
        <taxon>fabids</taxon>
        <taxon>Fabales</taxon>
        <taxon>Fabaceae</taxon>
        <taxon>Papilionoideae</taxon>
        <taxon>50 kb inversion clade</taxon>
        <taxon>NPAAA clade</taxon>
        <taxon>indigoferoid/millettioid clade</taxon>
        <taxon>Phaseoleae</taxon>
        <taxon>Mucuna</taxon>
    </lineage>
</organism>
<evidence type="ECO:0000313" key="1">
    <source>
        <dbReference type="EMBL" id="RDX89747.1"/>
    </source>
</evidence>
<dbReference type="Proteomes" id="UP000257109">
    <property type="component" value="Unassembled WGS sequence"/>
</dbReference>
<evidence type="ECO:0000313" key="2">
    <source>
        <dbReference type="Proteomes" id="UP000257109"/>
    </source>
</evidence>
<proteinExistence type="predicted"/>
<dbReference type="EMBL" id="QJKJ01005585">
    <property type="protein sequence ID" value="RDX89747.1"/>
    <property type="molecule type" value="Genomic_DNA"/>
</dbReference>
<protein>
    <submittedName>
        <fullName evidence="1">Uncharacterized protein</fullName>
    </submittedName>
</protein>
<gene>
    <name evidence="1" type="ORF">CR513_28485</name>
</gene>
<accession>A0A371GGR9</accession>